<keyword evidence="4" id="KW-1185">Reference proteome</keyword>
<reference evidence="3 4" key="1">
    <citation type="submission" date="2017-09" db="EMBL/GenBank/DDBJ databases">
        <title>Comparative genomics of rhizobia isolated from Phaseolus vulgaris in China.</title>
        <authorList>
            <person name="Tong W."/>
        </authorList>
    </citation>
    <scope>NUCLEOTIDE SEQUENCE [LARGE SCALE GENOMIC DNA]</scope>
    <source>
        <strain evidence="3 4">Y27</strain>
    </source>
</reference>
<feature type="domain" description="Nucleoside transporter/FeoB GTPase Gate" evidence="2">
    <location>
        <begin position="71"/>
        <end position="172"/>
    </location>
</feature>
<protein>
    <recommendedName>
        <fullName evidence="2">Nucleoside transporter/FeoB GTPase Gate domain-containing protein</fullName>
    </recommendedName>
</protein>
<dbReference type="EMBL" id="NWSL01000054">
    <property type="protein sequence ID" value="PDS46413.1"/>
    <property type="molecule type" value="Genomic_DNA"/>
</dbReference>
<keyword evidence="1" id="KW-1133">Transmembrane helix</keyword>
<evidence type="ECO:0000259" key="2">
    <source>
        <dbReference type="Pfam" id="PF07670"/>
    </source>
</evidence>
<comment type="caution">
    <text evidence="3">The sequence shown here is derived from an EMBL/GenBank/DDBJ whole genome shotgun (WGS) entry which is preliminary data.</text>
</comment>
<dbReference type="InterPro" id="IPR011642">
    <property type="entry name" value="Gate_dom"/>
</dbReference>
<evidence type="ECO:0000313" key="3">
    <source>
        <dbReference type="EMBL" id="PDS46413.1"/>
    </source>
</evidence>
<proteinExistence type="predicted"/>
<dbReference type="Proteomes" id="UP000219972">
    <property type="component" value="Unassembled WGS sequence"/>
</dbReference>
<feature type="transmembrane region" description="Helical" evidence="1">
    <location>
        <begin position="338"/>
        <end position="356"/>
    </location>
</feature>
<name>A0ABX4IYQ7_9HYPH</name>
<feature type="transmembrane region" description="Helical" evidence="1">
    <location>
        <begin position="68"/>
        <end position="87"/>
    </location>
</feature>
<sequence length="361" mass="37546">MLRSLALVGSARTPTVTPGCRPNTLPFRSAASIPERHPRRSGALSQGGIHMQAFIDVITRAGHSALDVALYTLLPIMVVMTIALRLLEVYGVLDRLVIWLTPVVRPFGLTGLAALAILQSSLISFVAPLPTLRMMENRGVSKRHLATALAAVFATAPANATYPLGAYGLSLGSTMLFSVIGAIAAASATYWVFGCRMDSSALVVETSDASGPVAKRSLMSIINVSGGQAVQSIIGIIPMLMVSLAVVFGLQQVGVVAWIVDVLGAPLSSLGIDSAYILPVVTKYLAGNTAMVALFHDMAKQSALDPLLVQKGSGFLINPLDLSGIGIFLGAGPRIASVLLPAVAGGLVGIALRTAISITIW</sequence>
<keyword evidence="1" id="KW-0472">Membrane</keyword>
<feature type="transmembrane region" description="Helical" evidence="1">
    <location>
        <begin position="233"/>
        <end position="260"/>
    </location>
</feature>
<evidence type="ECO:0000256" key="1">
    <source>
        <dbReference type="SAM" id="Phobius"/>
    </source>
</evidence>
<evidence type="ECO:0000313" key="4">
    <source>
        <dbReference type="Proteomes" id="UP000219972"/>
    </source>
</evidence>
<feature type="transmembrane region" description="Helical" evidence="1">
    <location>
        <begin position="107"/>
        <end position="132"/>
    </location>
</feature>
<organism evidence="3 4">
    <name type="scientific">Rhizobium anhuiense</name>
    <dbReference type="NCBI Taxonomy" id="1184720"/>
    <lineage>
        <taxon>Bacteria</taxon>
        <taxon>Pseudomonadati</taxon>
        <taxon>Pseudomonadota</taxon>
        <taxon>Alphaproteobacteria</taxon>
        <taxon>Hyphomicrobiales</taxon>
        <taxon>Rhizobiaceae</taxon>
        <taxon>Rhizobium/Agrobacterium group</taxon>
        <taxon>Rhizobium</taxon>
    </lineage>
</organism>
<gene>
    <name evidence="3" type="ORF">CO662_35625</name>
</gene>
<accession>A0ABX4IYQ7</accession>
<keyword evidence="1" id="KW-0812">Transmembrane</keyword>
<feature type="transmembrane region" description="Helical" evidence="1">
    <location>
        <begin position="144"/>
        <end position="162"/>
    </location>
</feature>
<feature type="transmembrane region" description="Helical" evidence="1">
    <location>
        <begin position="174"/>
        <end position="193"/>
    </location>
</feature>
<dbReference type="Pfam" id="PF07670">
    <property type="entry name" value="Gate"/>
    <property type="match status" value="1"/>
</dbReference>